<dbReference type="Pfam" id="PF10337">
    <property type="entry name" value="ArAE_2_N"/>
    <property type="match status" value="1"/>
</dbReference>
<feature type="transmembrane region" description="Helical" evidence="6">
    <location>
        <begin position="174"/>
        <end position="193"/>
    </location>
</feature>
<dbReference type="Proteomes" id="UP001296104">
    <property type="component" value="Unassembled WGS sequence"/>
</dbReference>
<dbReference type="InterPro" id="IPR018823">
    <property type="entry name" value="ArAE_2_N"/>
</dbReference>
<feature type="transmembrane region" description="Helical" evidence="6">
    <location>
        <begin position="649"/>
        <end position="666"/>
    </location>
</feature>
<evidence type="ECO:0000259" key="8">
    <source>
        <dbReference type="Pfam" id="PF10337"/>
    </source>
</evidence>
<evidence type="ECO:0000256" key="3">
    <source>
        <dbReference type="ARBA" id="ARBA00022989"/>
    </source>
</evidence>
<dbReference type="InterPro" id="IPR049453">
    <property type="entry name" value="Memb_transporter_dom"/>
</dbReference>
<dbReference type="InterPro" id="IPR018820">
    <property type="entry name" value="BRE4-related_DUF2421"/>
</dbReference>
<evidence type="ECO:0000256" key="2">
    <source>
        <dbReference type="ARBA" id="ARBA00022692"/>
    </source>
</evidence>
<feature type="domain" description="DUF2421" evidence="7">
    <location>
        <begin position="813"/>
        <end position="1043"/>
    </location>
</feature>
<feature type="transmembrane region" description="Helical" evidence="6">
    <location>
        <begin position="89"/>
        <end position="107"/>
    </location>
</feature>
<keyword evidence="3 6" id="KW-1133">Transmembrane helix</keyword>
<feature type="transmembrane region" description="Helical" evidence="6">
    <location>
        <begin position="200"/>
        <end position="218"/>
    </location>
</feature>
<protein>
    <recommendedName>
        <fullName evidence="12">ER transporter 6TM N-terminal domain-containing protein</fullName>
    </recommendedName>
</protein>
<evidence type="ECO:0000256" key="1">
    <source>
        <dbReference type="ARBA" id="ARBA00004141"/>
    </source>
</evidence>
<name>A0AAI9EF02_9PEZI</name>
<keyword evidence="4 6" id="KW-0472">Membrane</keyword>
<dbReference type="Pfam" id="PF10334">
    <property type="entry name" value="BRE4"/>
    <property type="match status" value="1"/>
</dbReference>
<dbReference type="GO" id="GO:0016020">
    <property type="term" value="C:membrane"/>
    <property type="evidence" value="ECO:0007669"/>
    <property type="project" value="UniProtKB-SubCell"/>
</dbReference>
<evidence type="ECO:0000259" key="9">
    <source>
        <dbReference type="Pfam" id="PF13515"/>
    </source>
</evidence>
<feature type="compositionally biased region" description="Basic and acidic residues" evidence="5">
    <location>
        <begin position="1"/>
        <end position="12"/>
    </location>
</feature>
<accession>A0AAI9EF02</accession>
<evidence type="ECO:0000256" key="4">
    <source>
        <dbReference type="ARBA" id="ARBA00023136"/>
    </source>
</evidence>
<feature type="domain" description="Integral membrane bound transporter" evidence="9">
    <location>
        <begin position="672"/>
        <end position="809"/>
    </location>
</feature>
<gene>
    <name evidence="10" type="ORF">LECACI_7A009170</name>
</gene>
<feature type="transmembrane region" description="Helical" evidence="6">
    <location>
        <begin position="230"/>
        <end position="253"/>
    </location>
</feature>
<comment type="caution">
    <text evidence="10">The sequence shown here is derived from an EMBL/GenBank/DDBJ whole genome shotgun (WGS) entry which is preliminary data.</text>
</comment>
<reference evidence="10" key="1">
    <citation type="submission" date="2023-11" db="EMBL/GenBank/DDBJ databases">
        <authorList>
            <person name="Alioto T."/>
            <person name="Alioto T."/>
            <person name="Gomez Garrido J."/>
        </authorList>
    </citation>
    <scope>NUCLEOTIDE SEQUENCE</scope>
</reference>
<evidence type="ECO:0000313" key="10">
    <source>
        <dbReference type="EMBL" id="CAK4034012.1"/>
    </source>
</evidence>
<proteinExistence type="predicted"/>
<keyword evidence="2 6" id="KW-0812">Transmembrane</keyword>
<sequence>MSTLDSRDEARDGSASGQLSHQPTWKDSLRDRSPTDDDEPQKKTSILDRIKAAWAKLGIDKRTYMQMFKGALAPTIALAAYQADAFADFFTTIGYLVIIMTILPVVITPRAKFLQTMLINVLFACFGAAVALLAIFCSVKARVNSVGDAAPGQGGPGTSGTPAEGASTAVYNSSGSAVAGVWLFVQVYIISVIRGTNAQYTIPCILWAIFANVGMTYGPQFSTMAQAESFIQRLLLGFLTGFGIATGVSLLVFPLTSRQNVFKGMAGYLSALQAALKANLEYMHSLEVIDMFAEQKTKTGGEKPPRSKEAEAVKSKMKALAAIHAKINTDLPFAKREVARGKLGPEDIQECFRLLRLIMIPTVNLGSMSDIFERIADERGWDRSVNLANATLEEAHDEQEKMRIEAVNEWHELMRLLREPFDSITSTINDGLQHVALTLELVPMPKPTGKDVEAEGSCPKPGEKGYSTYFQEQAHRFLHSKKTMLRGWCRLHGIDLPEDFFDNPDSKDFEAPAWMQEGIYSEAHRRLRKQLFLLLYIEFLLIDVSKRTHHLMVAAENFHESGKLSRTRLVVPGVKRLRKWVMSLFNDTRDAHEEDDMHTDGNATQQVYLGDAYKHRKDPEHLPPQNAWEHFGNQFRKIAHFFRSPASSFGFRVACATMSIAVINYLHDTQTFFTTQRLFWAQIMVSISMSPTAGQSLRNFLLRIFGTLCALILSWIAWYIVDGHTAGIIVFFFIFTHAGPWVLLKYPQYTPVGMIGQVTMGLIIGYELQVRKIGVQVATSNGQAYYPIYELGPIRLATVCAGLLVAWLFTIFPYPISEHNQIRKSLGSSLYLLANYYSVMHETVKLRLRNQQGDMNMKESPGRKLEKARTKLFSKANLTISGLRTQSTFLAFDIPIGGRFPREHYEKIVDQLQSILNFMSLVSLASYSFTELREEGEHQDGLKWLANFEKLVNHATMTSEQVTTLLSLMSASVISGNPLPPYLRVPEPWLLANKLEDLSKDILSVKHIAEPGYASFAVMQIGTRFINDDLRGLVEGVKGLVGELDFSYHIVSTADAAQDNSEETLVYTRTNTALRSKQD</sequence>
<dbReference type="PANTHER" id="PTHR37994:SF4">
    <property type="entry name" value="ER TRANSPORTER 6TM N-TERMINAL DOMAIN-CONTAINING PROTEIN-RELATED"/>
    <property type="match status" value="1"/>
</dbReference>
<dbReference type="Pfam" id="PF13515">
    <property type="entry name" value="FUSC_2"/>
    <property type="match status" value="1"/>
</dbReference>
<feature type="transmembrane region" description="Helical" evidence="6">
    <location>
        <begin position="796"/>
        <end position="816"/>
    </location>
</feature>
<dbReference type="EMBL" id="CAVMBE010000100">
    <property type="protein sequence ID" value="CAK4034012.1"/>
    <property type="molecule type" value="Genomic_DNA"/>
</dbReference>
<feature type="transmembrane region" description="Helical" evidence="6">
    <location>
        <begin position="119"/>
        <end position="141"/>
    </location>
</feature>
<organism evidence="10 11">
    <name type="scientific">Lecanosticta acicola</name>
    <dbReference type="NCBI Taxonomy" id="111012"/>
    <lineage>
        <taxon>Eukaryota</taxon>
        <taxon>Fungi</taxon>
        <taxon>Dikarya</taxon>
        <taxon>Ascomycota</taxon>
        <taxon>Pezizomycotina</taxon>
        <taxon>Dothideomycetes</taxon>
        <taxon>Dothideomycetidae</taxon>
        <taxon>Mycosphaerellales</taxon>
        <taxon>Mycosphaerellaceae</taxon>
        <taxon>Lecanosticta</taxon>
    </lineage>
</organism>
<evidence type="ECO:0000259" key="7">
    <source>
        <dbReference type="Pfam" id="PF10334"/>
    </source>
</evidence>
<evidence type="ECO:0000256" key="6">
    <source>
        <dbReference type="SAM" id="Phobius"/>
    </source>
</evidence>
<feature type="transmembrane region" description="Helical" evidence="6">
    <location>
        <begin position="726"/>
        <end position="744"/>
    </location>
</feature>
<evidence type="ECO:0000313" key="11">
    <source>
        <dbReference type="Proteomes" id="UP001296104"/>
    </source>
</evidence>
<keyword evidence="11" id="KW-1185">Reference proteome</keyword>
<comment type="subcellular location">
    <subcellularLocation>
        <location evidence="1">Membrane</location>
        <topology evidence="1">Multi-pass membrane protein</topology>
    </subcellularLocation>
</comment>
<feature type="compositionally biased region" description="Basic and acidic residues" evidence="5">
    <location>
        <begin position="27"/>
        <end position="43"/>
    </location>
</feature>
<dbReference type="PANTHER" id="PTHR37994">
    <property type="entry name" value="ARAE_2_N DOMAIN-CONTAINING PROTEIN-RELATED"/>
    <property type="match status" value="1"/>
</dbReference>
<evidence type="ECO:0008006" key="12">
    <source>
        <dbReference type="Google" id="ProtNLM"/>
    </source>
</evidence>
<dbReference type="AlphaFoldDB" id="A0AAI9EF02"/>
<feature type="transmembrane region" description="Helical" evidence="6">
    <location>
        <begin position="701"/>
        <end position="720"/>
    </location>
</feature>
<feature type="region of interest" description="Disordered" evidence="5">
    <location>
        <begin position="1"/>
        <end position="43"/>
    </location>
</feature>
<feature type="compositionally biased region" description="Polar residues" evidence="5">
    <location>
        <begin position="15"/>
        <end position="25"/>
    </location>
</feature>
<feature type="domain" description="Putative ER transporter 6TM N-terminal" evidence="8">
    <location>
        <begin position="50"/>
        <end position="440"/>
    </location>
</feature>
<evidence type="ECO:0000256" key="5">
    <source>
        <dbReference type="SAM" id="MobiDB-lite"/>
    </source>
</evidence>